<dbReference type="RefSeq" id="WP_311504995.1">
    <property type="nucleotide sequence ID" value="NZ_JAVRHK010000029.1"/>
</dbReference>
<sequence>MNIAQYPEIIDNRYQSGIPREHSYRTDPENLIRHLFPIIDVTNEPANITDCGNPDYVLTKWKIPIGYIESKDVGKDLNSKTYKEQFTLYRNALDNLIITDYLWFQFFQNGKMVHEIKIAEIENDKIIPNPENFEQFENLIKDFCSFIGQTIKSAKMAERPQRPGIKI</sequence>
<keyword evidence="2" id="KW-1185">Reference proteome</keyword>
<evidence type="ECO:0000313" key="1">
    <source>
        <dbReference type="EMBL" id="MDT0678661.1"/>
    </source>
</evidence>
<dbReference type="EMBL" id="JAVRHK010000029">
    <property type="protein sequence ID" value="MDT0678661.1"/>
    <property type="molecule type" value="Genomic_DNA"/>
</dbReference>
<evidence type="ECO:0000313" key="2">
    <source>
        <dbReference type="Proteomes" id="UP001262582"/>
    </source>
</evidence>
<organism evidence="1 2">
    <name type="scientific">Autumnicola musiva</name>
    <dbReference type="NCBI Taxonomy" id="3075589"/>
    <lineage>
        <taxon>Bacteria</taxon>
        <taxon>Pseudomonadati</taxon>
        <taxon>Bacteroidota</taxon>
        <taxon>Flavobacteriia</taxon>
        <taxon>Flavobacteriales</taxon>
        <taxon>Flavobacteriaceae</taxon>
        <taxon>Autumnicola</taxon>
    </lineage>
</organism>
<dbReference type="Proteomes" id="UP001262582">
    <property type="component" value="Unassembled WGS sequence"/>
</dbReference>
<name>A0ABU3DAV3_9FLAO</name>
<reference evidence="1 2" key="1">
    <citation type="submission" date="2023-09" db="EMBL/GenBank/DDBJ databases">
        <authorList>
            <person name="Rey-Velasco X."/>
        </authorList>
    </citation>
    <scope>NUCLEOTIDE SEQUENCE [LARGE SCALE GENOMIC DNA]</scope>
    <source>
        <strain evidence="1 2">F117</strain>
    </source>
</reference>
<comment type="caution">
    <text evidence="1">The sequence shown here is derived from an EMBL/GenBank/DDBJ whole genome shotgun (WGS) entry which is preliminary data.</text>
</comment>
<proteinExistence type="predicted"/>
<protein>
    <submittedName>
        <fullName evidence="1">Uncharacterized protein</fullName>
    </submittedName>
</protein>
<gene>
    <name evidence="1" type="ORF">RM539_18955</name>
</gene>
<accession>A0ABU3DAV3</accession>